<reference evidence="2" key="1">
    <citation type="submission" date="2021-01" db="EMBL/GenBank/DDBJ databases">
        <authorList>
            <person name="Corre E."/>
            <person name="Pelletier E."/>
            <person name="Niang G."/>
            <person name="Scheremetjew M."/>
            <person name="Finn R."/>
            <person name="Kale V."/>
            <person name="Holt S."/>
            <person name="Cochrane G."/>
            <person name="Meng A."/>
            <person name="Brown T."/>
            <person name="Cohen L."/>
        </authorList>
    </citation>
    <scope>NUCLEOTIDE SEQUENCE</scope>
    <source>
        <strain evidence="2">10249 10 AB</strain>
    </source>
</reference>
<dbReference type="EMBL" id="HBIX01005572">
    <property type="protein sequence ID" value="CAE0711681.1"/>
    <property type="molecule type" value="Transcribed_RNA"/>
</dbReference>
<dbReference type="AlphaFoldDB" id="A0A6U9WMB1"/>
<evidence type="ECO:0000256" key="1">
    <source>
        <dbReference type="SAM" id="MobiDB-lite"/>
    </source>
</evidence>
<evidence type="ECO:0000313" key="2">
    <source>
        <dbReference type="EMBL" id="CAE0711680.1"/>
    </source>
</evidence>
<dbReference type="InterPro" id="IPR005331">
    <property type="entry name" value="Sulfotransferase"/>
</dbReference>
<feature type="region of interest" description="Disordered" evidence="1">
    <location>
        <begin position="1"/>
        <end position="48"/>
    </location>
</feature>
<feature type="compositionally biased region" description="Basic and acidic residues" evidence="1">
    <location>
        <begin position="350"/>
        <end position="360"/>
    </location>
</feature>
<organism evidence="2">
    <name type="scientific">Pseudo-nitzschia australis</name>
    <dbReference type="NCBI Taxonomy" id="44445"/>
    <lineage>
        <taxon>Eukaryota</taxon>
        <taxon>Sar</taxon>
        <taxon>Stramenopiles</taxon>
        <taxon>Ochrophyta</taxon>
        <taxon>Bacillariophyta</taxon>
        <taxon>Bacillariophyceae</taxon>
        <taxon>Bacillariophycidae</taxon>
        <taxon>Bacillariales</taxon>
        <taxon>Bacillariaceae</taxon>
        <taxon>Pseudo-nitzschia</taxon>
    </lineage>
</organism>
<evidence type="ECO:0008006" key="4">
    <source>
        <dbReference type="Google" id="ProtNLM"/>
    </source>
</evidence>
<name>A0A6U9WMB1_9STRA</name>
<dbReference type="GO" id="GO:0016020">
    <property type="term" value="C:membrane"/>
    <property type="evidence" value="ECO:0007669"/>
    <property type="project" value="InterPro"/>
</dbReference>
<sequence>MAPSKRQWAGKETISSSNNSNNNSDISSDDKLSVTATKTRGGHSLPSSLIGRSFSRNGMVFLTGVLFLLLHRCIQFGMMEISAISSSSLLSLELALVAPKMPSEDQAGSTSYSTESRKNGNRTRTIRNSAKRDQIENYRKGKGLMLNLHATHHAGTTFCGIIGRSGGPMASSKRNSYNGDGNKTNEISPSFACWFDHDNDVPEEKKNNFNSLSKENFFATTPWRHDETDTFIRELRPYFHMVAWEYMGVDDLKRNLSETNWEHPNLLSVVITRHPISRLLAGNRNLLLNYPGYNTGTLSHAGWWDIATNTNRKHADNFFFRIIEGTPRVQMGVASNNPVSRRLKNSKNQNEQRSRRRDYLFTDDNLPSTPPLNNSNNLNQTNYERAVSILDRFTVVLDIDCLHEGIQALANLLGLDQKRIHDSLLKNEERRITKGKTNAHQKQRSSLKDRIGYQDVYEYLLEKNKWDIKLYEYSKNVSLVRCEQ</sequence>
<feature type="region of interest" description="Disordered" evidence="1">
    <location>
        <begin position="103"/>
        <end position="134"/>
    </location>
</feature>
<protein>
    <recommendedName>
        <fullName evidence="4">Sulfotransferase domain-containing protein</fullName>
    </recommendedName>
</protein>
<proteinExistence type="predicted"/>
<feature type="region of interest" description="Disordered" evidence="1">
    <location>
        <begin position="333"/>
        <end position="379"/>
    </location>
</feature>
<feature type="compositionally biased region" description="Low complexity" evidence="1">
    <location>
        <begin position="365"/>
        <end position="379"/>
    </location>
</feature>
<evidence type="ECO:0000313" key="3">
    <source>
        <dbReference type="EMBL" id="CAE0711681.1"/>
    </source>
</evidence>
<dbReference type="GO" id="GO:0008146">
    <property type="term" value="F:sulfotransferase activity"/>
    <property type="evidence" value="ECO:0007669"/>
    <property type="project" value="InterPro"/>
</dbReference>
<dbReference type="EMBL" id="HBIX01005571">
    <property type="protein sequence ID" value="CAE0711680.1"/>
    <property type="molecule type" value="Transcribed_RNA"/>
</dbReference>
<gene>
    <name evidence="2" type="ORF">PAUS00366_LOCUS4432</name>
    <name evidence="3" type="ORF">PAUS00366_LOCUS4433</name>
</gene>
<accession>A0A6U9WMB1</accession>
<feature type="compositionally biased region" description="Low complexity" evidence="1">
    <location>
        <begin position="14"/>
        <end position="26"/>
    </location>
</feature>
<dbReference type="Pfam" id="PF03567">
    <property type="entry name" value="Sulfotransfer_2"/>
    <property type="match status" value="1"/>
</dbReference>